<evidence type="ECO:0000256" key="1">
    <source>
        <dbReference type="SAM" id="MobiDB-lite"/>
    </source>
</evidence>
<feature type="region of interest" description="Disordered" evidence="1">
    <location>
        <begin position="483"/>
        <end position="518"/>
    </location>
</feature>
<dbReference type="PANTHER" id="PTHR10039:SF16">
    <property type="entry name" value="GPI INOSITOL-DEACYLASE"/>
    <property type="match status" value="1"/>
</dbReference>
<organism evidence="2 3">
    <name type="scientific">Phyllosticta paracitricarpa</name>
    <dbReference type="NCBI Taxonomy" id="2016321"/>
    <lineage>
        <taxon>Eukaryota</taxon>
        <taxon>Fungi</taxon>
        <taxon>Dikarya</taxon>
        <taxon>Ascomycota</taxon>
        <taxon>Pezizomycotina</taxon>
        <taxon>Dothideomycetes</taxon>
        <taxon>Dothideomycetes incertae sedis</taxon>
        <taxon>Botryosphaeriales</taxon>
        <taxon>Phyllostictaceae</taxon>
        <taxon>Phyllosticta</taxon>
    </lineage>
</organism>
<sequence length="559" mass="63458">MEPSSLMHPNRCEAINRLFINSREGSERPTLEASQETLRDAIQSFDEVILVIDVVEKAGLKDRRALLNWIKETHDSRILKLHVLVSSRQERDIELKLEKLGNPIRISESAVSEDIRAFVGDKIRFRLAALRLKATEEVECFEVAEFADALAKLRKDFNHAYSRILGKLPEHSKDGALRLLQWLMYSGRKLHLDQAVELLAVDLLQKPHINPNRRLIDSMHIARYFPSLNISSQNTWIHFLRKGLDEVHASALLVRINLAVFNHLSMESPLDYPNVGFWASKLINHANLADKDLSACEGILDFLGNIAAMRTWLRFFQADERSSSGSQGLLRHIVAKWYSEADRSSLPMPLKVLESVASPVNHDEVYWKATVPLCEQIIAFIPFDFYPKKYSSCGQSKELVTLLLDHGAHLSATDGQFGTALEAAAENSNRYMINQYLNKLNAQSQLRITPAGTNLPGIGISPRPPDFLDQSLWDLKSRERRFGGKVGPSQLRRSTISSSRPAMKEPDADEETEEHAPKRLTRAWTARLGMLFLGAGSYYTRGWSWEHAGLHRLQSWNIR</sequence>
<dbReference type="Proteomes" id="UP001367316">
    <property type="component" value="Unassembled WGS sequence"/>
</dbReference>
<keyword evidence="3" id="KW-1185">Reference proteome</keyword>
<dbReference type="EMBL" id="JBBPBF010000016">
    <property type="protein sequence ID" value="KAK7610730.1"/>
    <property type="molecule type" value="Genomic_DNA"/>
</dbReference>
<evidence type="ECO:0000313" key="3">
    <source>
        <dbReference type="Proteomes" id="UP001367316"/>
    </source>
</evidence>
<dbReference type="Gene3D" id="1.25.40.20">
    <property type="entry name" value="Ankyrin repeat-containing domain"/>
    <property type="match status" value="1"/>
</dbReference>
<evidence type="ECO:0000313" key="2">
    <source>
        <dbReference type="EMBL" id="KAK7610730.1"/>
    </source>
</evidence>
<accession>A0ABR1N6D4</accession>
<proteinExistence type="predicted"/>
<dbReference type="PANTHER" id="PTHR10039">
    <property type="entry name" value="AMELOGENIN"/>
    <property type="match status" value="1"/>
</dbReference>
<comment type="caution">
    <text evidence="2">The sequence shown here is derived from an EMBL/GenBank/DDBJ whole genome shotgun (WGS) entry which is preliminary data.</text>
</comment>
<reference evidence="2 3" key="1">
    <citation type="submission" date="2024-04" db="EMBL/GenBank/DDBJ databases">
        <title>Phyllosticta paracitricarpa is synonymous to the EU quarantine fungus P. citricarpa based on phylogenomic analyses.</title>
        <authorList>
            <consortium name="Lawrence Berkeley National Laboratory"/>
            <person name="Van ingen-buijs V.A."/>
            <person name="Van westerhoven A.C."/>
            <person name="Haridas S."/>
            <person name="Skiadas P."/>
            <person name="Martin F."/>
            <person name="Groenewald J.Z."/>
            <person name="Crous P.W."/>
            <person name="Seidl M.F."/>
        </authorList>
    </citation>
    <scope>NUCLEOTIDE SEQUENCE [LARGE SCALE GENOMIC DNA]</scope>
    <source>
        <strain evidence="2 3">CBS 141358</strain>
    </source>
</reference>
<dbReference type="SUPFAM" id="SSF48403">
    <property type="entry name" value="Ankyrin repeat"/>
    <property type="match status" value="1"/>
</dbReference>
<protein>
    <submittedName>
        <fullName evidence="2">Uncharacterized protein</fullName>
    </submittedName>
</protein>
<gene>
    <name evidence="2" type="ORF">JOL62DRAFT_556559</name>
</gene>
<dbReference type="InterPro" id="IPR036770">
    <property type="entry name" value="Ankyrin_rpt-contain_sf"/>
</dbReference>
<name>A0ABR1N6D4_9PEZI</name>
<feature type="compositionally biased region" description="Polar residues" evidence="1">
    <location>
        <begin position="491"/>
        <end position="500"/>
    </location>
</feature>